<dbReference type="PANTHER" id="PTHR42852">
    <property type="entry name" value="THIOL:DISULFIDE INTERCHANGE PROTEIN DSBE"/>
    <property type="match status" value="1"/>
</dbReference>
<dbReference type="RefSeq" id="WP_006211162.1">
    <property type="nucleotide sequence ID" value="NZ_CP147845.1"/>
</dbReference>
<dbReference type="Proteomes" id="UP000076796">
    <property type="component" value="Unassembled WGS sequence"/>
</dbReference>
<dbReference type="STRING" id="59843.A3958_24950"/>
<gene>
    <name evidence="4" type="ORF">AWU65_26220</name>
</gene>
<dbReference type="AlphaFoldDB" id="A0A163E4C4"/>
<evidence type="ECO:0000313" key="5">
    <source>
        <dbReference type="Proteomes" id="UP000076796"/>
    </source>
</evidence>
<dbReference type="InterPro" id="IPR013766">
    <property type="entry name" value="Thioredoxin_domain"/>
</dbReference>
<evidence type="ECO:0000313" key="4">
    <source>
        <dbReference type="EMBL" id="KZS43598.1"/>
    </source>
</evidence>
<dbReference type="EMBL" id="LWMH01000002">
    <property type="protein sequence ID" value="KZS43598.1"/>
    <property type="molecule type" value="Genomic_DNA"/>
</dbReference>
<feature type="transmembrane region" description="Helical" evidence="2">
    <location>
        <begin position="6"/>
        <end position="26"/>
    </location>
</feature>
<dbReference type="SUPFAM" id="SSF52833">
    <property type="entry name" value="Thioredoxin-like"/>
    <property type="match status" value="1"/>
</dbReference>
<dbReference type="InterPro" id="IPR000866">
    <property type="entry name" value="AhpC/TSA"/>
</dbReference>
<dbReference type="GO" id="GO:0016209">
    <property type="term" value="F:antioxidant activity"/>
    <property type="evidence" value="ECO:0007669"/>
    <property type="project" value="InterPro"/>
</dbReference>
<keyword evidence="2" id="KW-1133">Transmembrane helix</keyword>
<keyword evidence="1" id="KW-1015">Disulfide bond</keyword>
<feature type="domain" description="Thioredoxin" evidence="3">
    <location>
        <begin position="45"/>
        <end position="184"/>
    </location>
</feature>
<dbReference type="InterPro" id="IPR050553">
    <property type="entry name" value="Thioredoxin_ResA/DsbE_sf"/>
</dbReference>
<proteinExistence type="predicted"/>
<evidence type="ECO:0000259" key="3">
    <source>
        <dbReference type="PROSITE" id="PS51352"/>
    </source>
</evidence>
<reference evidence="4" key="1">
    <citation type="journal article" date="2016" name="Genome Announc.">
        <title>Draft genomes of two strains of Paenibacillus glucanolyticus with capability to degrade lignocellulose.</title>
        <authorList>
            <person name="Mathews S.L."/>
            <person name="Pawlak J."/>
            <person name="Grunden A.M."/>
        </authorList>
    </citation>
    <scope>NUCLEOTIDE SEQUENCE [LARGE SCALE GENOMIC DNA]</scope>
    <source>
        <strain evidence="4">SLM1</strain>
    </source>
</reference>
<dbReference type="PANTHER" id="PTHR42852:SF17">
    <property type="entry name" value="THIOREDOXIN-LIKE PROTEIN HI_1115"/>
    <property type="match status" value="1"/>
</dbReference>
<keyword evidence="2" id="KW-0472">Membrane</keyword>
<keyword evidence="5" id="KW-1185">Reference proteome</keyword>
<dbReference type="PROSITE" id="PS51352">
    <property type="entry name" value="THIOREDOXIN_2"/>
    <property type="match status" value="1"/>
</dbReference>
<evidence type="ECO:0000256" key="2">
    <source>
        <dbReference type="SAM" id="Phobius"/>
    </source>
</evidence>
<accession>A0A163E4C4</accession>
<dbReference type="GO" id="GO:0016491">
    <property type="term" value="F:oxidoreductase activity"/>
    <property type="evidence" value="ECO:0007669"/>
    <property type="project" value="InterPro"/>
</dbReference>
<name>A0A163E4C4_9BACL</name>
<dbReference type="OrthoDB" id="462848at2"/>
<dbReference type="GeneID" id="97554905"/>
<dbReference type="Gene3D" id="3.40.30.10">
    <property type="entry name" value="Glutaredoxin"/>
    <property type="match status" value="1"/>
</dbReference>
<sequence length="197" mass="22192">MDILFYSNVLLWIVVLFMLFSLFLLYRQFGSVYLGTREAITRDGVSIGSKLPEFSAKSYFSNERIPIDSFFHKPTLIAFISPGCKPCQELIPEWNKAYMKYNEKINFVIVGLGDKTSFSKLLADKSLIGELLLDEEREILASCQVRVTPFAFVIDENGTVKGKGLCNGIEHIHGLISALEGESVLVEETNLPERTVK</sequence>
<comment type="caution">
    <text evidence="4">The sequence shown here is derived from an EMBL/GenBank/DDBJ whole genome shotgun (WGS) entry which is preliminary data.</text>
</comment>
<dbReference type="Pfam" id="PF00578">
    <property type="entry name" value="AhpC-TSA"/>
    <property type="match status" value="1"/>
</dbReference>
<evidence type="ECO:0000256" key="1">
    <source>
        <dbReference type="ARBA" id="ARBA00023157"/>
    </source>
</evidence>
<dbReference type="InterPro" id="IPR036249">
    <property type="entry name" value="Thioredoxin-like_sf"/>
</dbReference>
<keyword evidence="2" id="KW-0812">Transmembrane</keyword>
<organism evidence="4 5">
    <name type="scientific">Paenibacillus glucanolyticus</name>
    <dbReference type="NCBI Taxonomy" id="59843"/>
    <lineage>
        <taxon>Bacteria</taxon>
        <taxon>Bacillati</taxon>
        <taxon>Bacillota</taxon>
        <taxon>Bacilli</taxon>
        <taxon>Bacillales</taxon>
        <taxon>Paenibacillaceae</taxon>
        <taxon>Paenibacillus</taxon>
    </lineage>
</organism>
<protein>
    <recommendedName>
        <fullName evidence="3">Thioredoxin domain-containing protein</fullName>
    </recommendedName>
</protein>